<accession>A0A4Y8WQ30</accession>
<feature type="region of interest" description="Disordered" evidence="1">
    <location>
        <begin position="116"/>
        <end position="185"/>
    </location>
</feature>
<comment type="caution">
    <text evidence="3">The sequence shown here is derived from an EMBL/GenBank/DDBJ whole genome shotgun (WGS) entry which is preliminary data.</text>
</comment>
<sequence>MARLPKIGVDYFPHYVGSRDGKTLFILKSKFGNDGYAFWYQLLEILGAQKDLSYACDKTPNWLYLTATTGVDEEKATEMLDMLAALEAIDEDLWKEDKVIWCQDFADQLDPIYRKRRQQTPSKPKLKREIITTKAEEVTPEGHKEHGECADTPLEDNTTPTGKREKEKSQPQEKDKSPERGEEGATYSYVAAPLRDTFQKWLTYKKEKGKPYKTEVSIKTCYEQLYDYSSGDATKAQQIINTSIANNYEGFFPLKETGGGKMTDKVSDYLTNAGTARTGQNISTI</sequence>
<dbReference type="OrthoDB" id="1007147at2"/>
<reference evidence="3 4" key="1">
    <citation type="submission" date="2019-03" db="EMBL/GenBank/DDBJ databases">
        <title>Porphyromonas levii Isolated from the Uterus of Dairy Cows.</title>
        <authorList>
            <person name="Francis A.M."/>
        </authorList>
    </citation>
    <scope>NUCLEOTIDE SEQUENCE [LARGE SCALE GENOMIC DNA]</scope>
    <source>
        <strain evidence="3 4">AF5678</strain>
    </source>
</reference>
<protein>
    <submittedName>
        <fullName evidence="3">DUF4373 domain-containing protein</fullName>
    </submittedName>
</protein>
<feature type="domain" description="Lin1244/Lin1753-like N-terminal" evidence="2">
    <location>
        <begin position="11"/>
        <end position="103"/>
    </location>
</feature>
<organism evidence="3 4">
    <name type="scientific">Porphyromonas levii</name>
    <dbReference type="NCBI Taxonomy" id="28114"/>
    <lineage>
        <taxon>Bacteria</taxon>
        <taxon>Pseudomonadati</taxon>
        <taxon>Bacteroidota</taxon>
        <taxon>Bacteroidia</taxon>
        <taxon>Bacteroidales</taxon>
        <taxon>Porphyromonadaceae</taxon>
        <taxon>Porphyromonas</taxon>
    </lineage>
</organism>
<proteinExistence type="predicted"/>
<gene>
    <name evidence="3" type="ORF">E4P47_07350</name>
</gene>
<evidence type="ECO:0000259" key="2">
    <source>
        <dbReference type="Pfam" id="PF14297"/>
    </source>
</evidence>
<evidence type="ECO:0000313" key="3">
    <source>
        <dbReference type="EMBL" id="TFH94475.1"/>
    </source>
</evidence>
<feature type="compositionally biased region" description="Basic and acidic residues" evidence="1">
    <location>
        <begin position="162"/>
        <end position="183"/>
    </location>
</feature>
<dbReference type="EMBL" id="SPNC01000118">
    <property type="protein sequence ID" value="TFH94475.1"/>
    <property type="molecule type" value="Genomic_DNA"/>
</dbReference>
<keyword evidence="4" id="KW-1185">Reference proteome</keyword>
<dbReference type="RefSeq" id="WP_134849981.1">
    <property type="nucleotide sequence ID" value="NZ_SPNB01000075.1"/>
</dbReference>
<dbReference type="Pfam" id="PF14297">
    <property type="entry name" value="Lin1244_N"/>
    <property type="match status" value="1"/>
</dbReference>
<evidence type="ECO:0000256" key="1">
    <source>
        <dbReference type="SAM" id="MobiDB-lite"/>
    </source>
</evidence>
<dbReference type="AlphaFoldDB" id="A0A4Y8WQ30"/>
<dbReference type="STRING" id="1122973.GCA_000379925_00361"/>
<dbReference type="InterPro" id="IPR025400">
    <property type="entry name" value="Lin1244/Lin1753-like_N"/>
</dbReference>
<evidence type="ECO:0000313" key="4">
    <source>
        <dbReference type="Proteomes" id="UP000297225"/>
    </source>
</evidence>
<name>A0A4Y8WQ30_9PORP</name>
<dbReference type="Proteomes" id="UP000297225">
    <property type="component" value="Unassembled WGS sequence"/>
</dbReference>
<feature type="compositionally biased region" description="Basic and acidic residues" evidence="1">
    <location>
        <begin position="127"/>
        <end position="149"/>
    </location>
</feature>